<feature type="domain" description="Amine oxidase" evidence="2">
    <location>
        <begin position="157"/>
        <end position="653"/>
    </location>
</feature>
<protein>
    <recommendedName>
        <fullName evidence="2">Amine oxidase domain-containing protein</fullName>
    </recommendedName>
</protein>
<comment type="caution">
    <text evidence="3">The sequence shown here is derived from an EMBL/GenBank/DDBJ whole genome shotgun (WGS) entry which is preliminary data.</text>
</comment>
<dbReference type="AlphaFoldDB" id="A0A3L6EM45"/>
<dbReference type="InterPro" id="IPR036188">
    <property type="entry name" value="FAD/NAD-bd_sf"/>
</dbReference>
<proteinExistence type="predicted"/>
<dbReference type="InterPro" id="IPR002937">
    <property type="entry name" value="Amino_oxidase"/>
</dbReference>
<reference evidence="3 4" key="1">
    <citation type="journal article" date="2018" name="Nat. Genet.">
        <title>Extensive intraspecific gene order and gene structural variations between Mo17 and other maize genomes.</title>
        <authorList>
            <person name="Sun S."/>
            <person name="Zhou Y."/>
            <person name="Chen J."/>
            <person name="Shi J."/>
            <person name="Zhao H."/>
            <person name="Zhao H."/>
            <person name="Song W."/>
            <person name="Zhang M."/>
            <person name="Cui Y."/>
            <person name="Dong X."/>
            <person name="Liu H."/>
            <person name="Ma X."/>
            <person name="Jiao Y."/>
            <person name="Wang B."/>
            <person name="Wei X."/>
            <person name="Stein J.C."/>
            <person name="Glaubitz J.C."/>
            <person name="Lu F."/>
            <person name="Yu G."/>
            <person name="Liang C."/>
            <person name="Fengler K."/>
            <person name="Li B."/>
            <person name="Rafalski A."/>
            <person name="Schnable P.S."/>
            <person name="Ware D.H."/>
            <person name="Buckler E.S."/>
            <person name="Lai J."/>
        </authorList>
    </citation>
    <scope>NUCLEOTIDE SEQUENCE [LARGE SCALE GENOMIC DNA]</scope>
    <source>
        <strain evidence="4">cv. Missouri 17</strain>
        <tissue evidence="3">Seedling</tissue>
    </source>
</reference>
<organism evidence="3 4">
    <name type="scientific">Zea mays</name>
    <name type="common">Maize</name>
    <dbReference type="NCBI Taxonomy" id="4577"/>
    <lineage>
        <taxon>Eukaryota</taxon>
        <taxon>Viridiplantae</taxon>
        <taxon>Streptophyta</taxon>
        <taxon>Embryophyta</taxon>
        <taxon>Tracheophyta</taxon>
        <taxon>Spermatophyta</taxon>
        <taxon>Magnoliopsida</taxon>
        <taxon>Liliopsida</taxon>
        <taxon>Poales</taxon>
        <taxon>Poaceae</taxon>
        <taxon>PACMAD clade</taxon>
        <taxon>Panicoideae</taxon>
        <taxon>Andropogonodae</taxon>
        <taxon>Andropogoneae</taxon>
        <taxon>Tripsacinae</taxon>
        <taxon>Zea</taxon>
    </lineage>
</organism>
<sequence>MRRSLVFVVSLLQPMLSRVRPGRGNGRRERRTAVETPRVHSRGLASLALLALLVVSPTSCLRIAGRRSPSASVTTSEMAASALASRALRPPHGRHPPAPSPRPRPRSATAAAPRTRCRAVAADERPADPAFPERQNRGISGAVERPEADVVVIGSGLGGLCCAGLLARYGQDVLVLESHDRPGGAAHSFDIKGFNFDSGPSLFSGFQSRGPQANPLAQVLDALGESVPCASYDSWMVYVPEGQFLSRIGPTEFLKDLEMFVGIDAVQEWKKLLDAVIPMSAAAMALPPLSIRGDLGIISTTVGRYTPSLLKSFIQMGPQGALGATKLLRPFKEIVDSLELKNPFVRNWIDLLCFLLAGVKSDGALSAEMVYMFAEWYKPGCLLEYPLGGTGAIIDALVSGIEKFGGRLALRSHVEKILIENGRAVGVKLQSGQVIRAKKAVVSNASMWDTLDLLPPDAVPKSYEDRVKATPQCESFMHLHLGFDAENAREDLGIHHIVVDDWNKGVDGEQNVVLISVPSVLSKDLAPPGKHILHAYTPGTEPFSLWEGLDRKSAEYRRLKEERSEVTWKAVELALGPKFSREKCDVKLVGTPLTHRRFLRRNRGTYGPAIKAGEATFPGQATPIPQLFCCGDSTFPGIGVPAVAASGAIVANTLVPVSQHSELLDAVGI</sequence>
<evidence type="ECO:0000256" key="1">
    <source>
        <dbReference type="SAM" id="MobiDB-lite"/>
    </source>
</evidence>
<evidence type="ECO:0000313" key="4">
    <source>
        <dbReference type="Proteomes" id="UP000251960"/>
    </source>
</evidence>
<dbReference type="PANTHER" id="PTHR46313:SF1">
    <property type="entry name" value="FAD_NAD(P)-BINDING OXIDOREDUCTASE FAMILY PROTEIN"/>
    <property type="match status" value="1"/>
</dbReference>
<dbReference type="GO" id="GO:0016491">
    <property type="term" value="F:oxidoreductase activity"/>
    <property type="evidence" value="ECO:0007669"/>
    <property type="project" value="InterPro"/>
</dbReference>
<evidence type="ECO:0000259" key="2">
    <source>
        <dbReference type="Pfam" id="PF01593"/>
    </source>
</evidence>
<dbReference type="Gene3D" id="3.50.50.60">
    <property type="entry name" value="FAD/NAD(P)-binding domain"/>
    <property type="match status" value="2"/>
</dbReference>
<dbReference type="PANTHER" id="PTHR46313">
    <property type="match status" value="1"/>
</dbReference>
<dbReference type="GO" id="GO:0050660">
    <property type="term" value="F:flavin adenine dinucleotide binding"/>
    <property type="evidence" value="ECO:0007669"/>
    <property type="project" value="UniProtKB-ARBA"/>
</dbReference>
<dbReference type="GO" id="GO:0016116">
    <property type="term" value="P:carotenoid metabolic process"/>
    <property type="evidence" value="ECO:0007669"/>
    <property type="project" value="InterPro"/>
</dbReference>
<dbReference type="InterPro" id="IPR045892">
    <property type="entry name" value="CrtISO-like"/>
</dbReference>
<feature type="region of interest" description="Disordered" evidence="1">
    <location>
        <begin position="85"/>
        <end position="115"/>
    </location>
</feature>
<dbReference type="SUPFAM" id="SSF51905">
    <property type="entry name" value="FAD/NAD(P)-binding domain"/>
    <property type="match status" value="1"/>
</dbReference>
<name>A0A3L6EM45_MAIZE</name>
<dbReference type="EMBL" id="NCVQ01000006">
    <property type="protein sequence ID" value="PWZ21749.1"/>
    <property type="molecule type" value="Genomic_DNA"/>
</dbReference>
<feature type="compositionally biased region" description="Low complexity" evidence="1">
    <location>
        <begin position="106"/>
        <end position="115"/>
    </location>
</feature>
<dbReference type="Pfam" id="PF01593">
    <property type="entry name" value="Amino_oxidase"/>
    <property type="match status" value="1"/>
</dbReference>
<evidence type="ECO:0000313" key="3">
    <source>
        <dbReference type="EMBL" id="PWZ21749.1"/>
    </source>
</evidence>
<gene>
    <name evidence="3" type="ORF">Zm00014a_034408</name>
</gene>
<accession>A0A3L6EM45</accession>
<dbReference type="Proteomes" id="UP000251960">
    <property type="component" value="Chromosome 5"/>
</dbReference>